<dbReference type="PANTHER" id="PTHR21301">
    <property type="entry name" value="REVERSE TRANSCRIPTASE"/>
    <property type="match status" value="1"/>
</dbReference>
<reference evidence="2 3" key="1">
    <citation type="submission" date="2020-02" db="EMBL/GenBank/DDBJ databases">
        <title>A chromosome-scale genome assembly of the black bullhead catfish (Ameiurus melas).</title>
        <authorList>
            <person name="Wen M."/>
            <person name="Zham M."/>
            <person name="Cabau C."/>
            <person name="Klopp C."/>
            <person name="Donnadieu C."/>
            <person name="Roques C."/>
            <person name="Bouchez O."/>
            <person name="Lampietro C."/>
            <person name="Jouanno E."/>
            <person name="Herpin A."/>
            <person name="Louis A."/>
            <person name="Berthelot C."/>
            <person name="Parey E."/>
            <person name="Roest-Crollius H."/>
            <person name="Braasch I."/>
            <person name="Postlethwait J."/>
            <person name="Robinson-Rechavi M."/>
            <person name="Echchiki A."/>
            <person name="Begum T."/>
            <person name="Montfort J."/>
            <person name="Schartl M."/>
            <person name="Bobe J."/>
            <person name="Guiguen Y."/>
        </authorList>
    </citation>
    <scope>NUCLEOTIDE SEQUENCE [LARGE SCALE GENOMIC DNA]</scope>
    <source>
        <strain evidence="2">M_S1</strain>
        <tissue evidence="2">Blood</tissue>
    </source>
</reference>
<accession>A0A7J5ZI13</accession>
<dbReference type="Proteomes" id="UP000593565">
    <property type="component" value="Unassembled WGS sequence"/>
</dbReference>
<organism evidence="2 3">
    <name type="scientific">Ameiurus melas</name>
    <name type="common">Black bullhead</name>
    <name type="synonym">Silurus melas</name>
    <dbReference type="NCBI Taxonomy" id="219545"/>
    <lineage>
        <taxon>Eukaryota</taxon>
        <taxon>Metazoa</taxon>
        <taxon>Chordata</taxon>
        <taxon>Craniata</taxon>
        <taxon>Vertebrata</taxon>
        <taxon>Euteleostomi</taxon>
        <taxon>Actinopterygii</taxon>
        <taxon>Neopterygii</taxon>
        <taxon>Teleostei</taxon>
        <taxon>Ostariophysi</taxon>
        <taxon>Siluriformes</taxon>
        <taxon>Ictaluridae</taxon>
        <taxon>Ameiurus</taxon>
    </lineage>
</organism>
<gene>
    <name evidence="2" type="ORF">AMELA_G00298160</name>
</gene>
<evidence type="ECO:0000313" key="2">
    <source>
        <dbReference type="EMBL" id="KAF4070120.1"/>
    </source>
</evidence>
<evidence type="ECO:0000256" key="1">
    <source>
        <dbReference type="SAM" id="MobiDB-lite"/>
    </source>
</evidence>
<name>A0A7J5ZI13_AMEME</name>
<proteinExistence type="predicted"/>
<keyword evidence="3" id="KW-1185">Reference proteome</keyword>
<sequence length="348" mass="39259">MMGAAKNTFPNATIHIPMINFSDSLPPITRTNLPQSNVETLGATFKLIRLNIPIQGSANNMVLNLSQTVNLTTTEYDILEKGLSFIPFDGRTAPDYSESACNITEYHRRLKIFAFFEPSDDITAKPPFTTKSDWEPPPRKIPKEVQDLIKLDWKTIKEIPRLKSSHLPNISEEEKRAINSLKQNSNIVIKPADKGSAVVIMDRPQYVQEALRQLNNPEYYKQLAEPIYPKSIPIIRDKITTLLSRGYINQKQAKYLVGESTARPRQFYLLPKIHKPRITWPTPLTPPGRPIVSDCGSESYRIAEFLDHHLNPLSTRHPSYIQDTALRGRGYTRAPSVRSTGTGGGSPD</sequence>
<evidence type="ECO:0000313" key="3">
    <source>
        <dbReference type="Proteomes" id="UP000593565"/>
    </source>
</evidence>
<dbReference type="EMBL" id="JAAGNN010000128">
    <property type="protein sequence ID" value="KAF4070120.1"/>
    <property type="molecule type" value="Genomic_DNA"/>
</dbReference>
<comment type="caution">
    <text evidence="2">The sequence shown here is derived from an EMBL/GenBank/DDBJ whole genome shotgun (WGS) entry which is preliminary data.</text>
</comment>
<dbReference type="AlphaFoldDB" id="A0A7J5ZI13"/>
<dbReference type="PANTHER" id="PTHR21301:SF10">
    <property type="entry name" value="REVERSE TRANSCRIPTASE DOMAIN-CONTAINING PROTEIN"/>
    <property type="match status" value="1"/>
</dbReference>
<feature type="region of interest" description="Disordered" evidence="1">
    <location>
        <begin position="326"/>
        <end position="348"/>
    </location>
</feature>
<protein>
    <submittedName>
        <fullName evidence="2">Uncharacterized protein</fullName>
    </submittedName>
</protein>